<feature type="compositionally biased region" description="Acidic residues" evidence="3">
    <location>
        <begin position="686"/>
        <end position="709"/>
    </location>
</feature>
<dbReference type="AlphaFoldDB" id="C5FGR4"/>
<dbReference type="SUPFAM" id="SSF53067">
    <property type="entry name" value="Actin-like ATPase domain"/>
    <property type="match status" value="1"/>
</dbReference>
<dbReference type="STRING" id="554155.C5FGR4"/>
<dbReference type="GO" id="GO:0006364">
    <property type="term" value="P:rRNA processing"/>
    <property type="evidence" value="ECO:0007669"/>
    <property type="project" value="TreeGrafter"/>
</dbReference>
<keyword evidence="5" id="KW-1185">Reference proteome</keyword>
<evidence type="ECO:0000313" key="4">
    <source>
        <dbReference type="EMBL" id="EEQ29949.1"/>
    </source>
</evidence>
<accession>C5FGR4</accession>
<feature type="region of interest" description="Disordered" evidence="3">
    <location>
        <begin position="587"/>
        <end position="640"/>
    </location>
</feature>
<dbReference type="InterPro" id="IPR004000">
    <property type="entry name" value="Actin"/>
</dbReference>
<proteinExistence type="inferred from homology"/>
<dbReference type="PANTHER" id="PTHR12821:SF0">
    <property type="entry name" value="BYSTIN"/>
    <property type="match status" value="1"/>
</dbReference>
<evidence type="ECO:0000256" key="3">
    <source>
        <dbReference type="SAM" id="MobiDB-lite"/>
    </source>
</evidence>
<comment type="similarity">
    <text evidence="1">Belongs to the bystin family.</text>
</comment>
<feature type="compositionally biased region" description="Low complexity" evidence="3">
    <location>
        <begin position="454"/>
        <end position="471"/>
    </location>
</feature>
<reference evidence="5" key="1">
    <citation type="journal article" date="2012" name="MBio">
        <title>Comparative genome analysis of Trichophyton rubrum and related dermatophytes reveals candidate genes involved in infection.</title>
        <authorList>
            <person name="Martinez D.A."/>
            <person name="Oliver B.G."/>
            <person name="Graeser Y."/>
            <person name="Goldberg J.M."/>
            <person name="Li W."/>
            <person name="Martinez-Rossi N.M."/>
            <person name="Monod M."/>
            <person name="Shelest E."/>
            <person name="Barton R.C."/>
            <person name="Birch E."/>
            <person name="Brakhage A.A."/>
            <person name="Chen Z."/>
            <person name="Gurr S.J."/>
            <person name="Heiman D."/>
            <person name="Heitman J."/>
            <person name="Kosti I."/>
            <person name="Rossi A."/>
            <person name="Saif S."/>
            <person name="Samalova M."/>
            <person name="Saunders C.W."/>
            <person name="Shea T."/>
            <person name="Summerbell R.C."/>
            <person name="Xu J."/>
            <person name="Young S."/>
            <person name="Zeng Q."/>
            <person name="Birren B.W."/>
            <person name="Cuomo C.A."/>
            <person name="White T.C."/>
        </authorList>
    </citation>
    <scope>NUCLEOTIDE SEQUENCE [LARGE SCALE GENOMIC DNA]</scope>
    <source>
        <strain evidence="5">ATCC MYA-4605 / CBS 113480</strain>
    </source>
</reference>
<evidence type="ECO:0000256" key="2">
    <source>
        <dbReference type="RuleBase" id="RU000487"/>
    </source>
</evidence>
<feature type="region of interest" description="Disordered" evidence="3">
    <location>
        <begin position="60"/>
        <end position="134"/>
    </location>
</feature>
<dbReference type="eggNOG" id="KOG0676">
    <property type="taxonomic scope" value="Eukaryota"/>
</dbReference>
<dbReference type="Pfam" id="PF00022">
    <property type="entry name" value="Actin"/>
    <property type="match status" value="1"/>
</dbReference>
<dbReference type="InterPro" id="IPR007955">
    <property type="entry name" value="Bystin"/>
</dbReference>
<dbReference type="HOGENOM" id="CLU_350525_0_0_1"/>
<evidence type="ECO:0000256" key="1">
    <source>
        <dbReference type="ARBA" id="ARBA00007114"/>
    </source>
</evidence>
<feature type="compositionally biased region" description="Basic and acidic residues" evidence="3">
    <location>
        <begin position="626"/>
        <end position="640"/>
    </location>
</feature>
<evidence type="ECO:0000313" key="5">
    <source>
        <dbReference type="Proteomes" id="UP000002035"/>
    </source>
</evidence>
<feature type="region of interest" description="Disordered" evidence="3">
    <location>
        <begin position="500"/>
        <end position="537"/>
    </location>
</feature>
<dbReference type="GO" id="GO:0030515">
    <property type="term" value="F:snoRNA binding"/>
    <property type="evidence" value="ECO:0007669"/>
    <property type="project" value="TreeGrafter"/>
</dbReference>
<feature type="compositionally biased region" description="Polar residues" evidence="3">
    <location>
        <begin position="515"/>
        <end position="537"/>
    </location>
</feature>
<feature type="compositionally biased region" description="Basic residues" evidence="3">
    <location>
        <begin position="616"/>
        <end position="625"/>
    </location>
</feature>
<feature type="compositionally biased region" description="Basic and acidic residues" evidence="3">
    <location>
        <begin position="89"/>
        <end position="107"/>
    </location>
</feature>
<dbReference type="Gene3D" id="3.30.420.40">
    <property type="match status" value="2"/>
</dbReference>
<protein>
    <submittedName>
        <fullName evidence="4">Bystin</fullName>
    </submittedName>
</protein>
<dbReference type="GO" id="GO:0005737">
    <property type="term" value="C:cytoplasm"/>
    <property type="evidence" value="ECO:0007669"/>
    <property type="project" value="TreeGrafter"/>
</dbReference>
<dbReference type="GO" id="GO:0005730">
    <property type="term" value="C:nucleolus"/>
    <property type="evidence" value="ECO:0007669"/>
    <property type="project" value="TreeGrafter"/>
</dbReference>
<dbReference type="OrthoDB" id="74201at2759"/>
<dbReference type="VEuPathDB" id="FungiDB:MCYG_02768"/>
<feature type="region of interest" description="Disordered" evidence="3">
    <location>
        <begin position="300"/>
        <end position="328"/>
    </location>
</feature>
<feature type="compositionally biased region" description="Basic and acidic residues" evidence="3">
    <location>
        <begin position="114"/>
        <end position="134"/>
    </location>
</feature>
<dbReference type="InterPro" id="IPR043129">
    <property type="entry name" value="ATPase_NBD"/>
</dbReference>
<dbReference type="GO" id="GO:0030688">
    <property type="term" value="C:preribosome, small subunit precursor"/>
    <property type="evidence" value="ECO:0007669"/>
    <property type="project" value="TreeGrafter"/>
</dbReference>
<dbReference type="RefSeq" id="XP_002849834.1">
    <property type="nucleotide sequence ID" value="XM_002849788.1"/>
</dbReference>
<feature type="region of interest" description="Disordered" evidence="3">
    <location>
        <begin position="451"/>
        <end position="472"/>
    </location>
</feature>
<name>C5FGR4_ARTOC</name>
<feature type="compositionally biased region" description="Polar residues" evidence="3">
    <location>
        <begin position="244"/>
        <end position="259"/>
    </location>
</feature>
<dbReference type="EMBL" id="DS995702">
    <property type="protein sequence ID" value="EEQ29949.1"/>
    <property type="molecule type" value="Genomic_DNA"/>
</dbReference>
<gene>
    <name evidence="4" type="ORF">MCYG_02768</name>
</gene>
<organism evidence="4 5">
    <name type="scientific">Arthroderma otae (strain ATCC MYA-4605 / CBS 113480)</name>
    <name type="common">Microsporum canis</name>
    <dbReference type="NCBI Taxonomy" id="554155"/>
    <lineage>
        <taxon>Eukaryota</taxon>
        <taxon>Fungi</taxon>
        <taxon>Dikarya</taxon>
        <taxon>Ascomycota</taxon>
        <taxon>Pezizomycotina</taxon>
        <taxon>Eurotiomycetes</taxon>
        <taxon>Eurotiomycetidae</taxon>
        <taxon>Onygenales</taxon>
        <taxon>Arthrodermataceae</taxon>
        <taxon>Microsporum</taxon>
    </lineage>
</organism>
<feature type="region of interest" description="Disordered" evidence="3">
    <location>
        <begin position="684"/>
        <end position="709"/>
    </location>
</feature>
<dbReference type="Proteomes" id="UP000002035">
    <property type="component" value="Unassembled WGS sequence"/>
</dbReference>
<sequence>MPQFSSDNILLISPGSQVTLAQLGLPESFTPARFRFPTRMFPAEKKGEWEPHRIRGRVVTVKKVGSPKAPAAENSTSSSEGEPAAENTDSSKQDVEMKDAAEDKAKDTSTTGENGEKAAVEKTEEMTVYEEDTRSDEGAVYALRNGAVADWSCFFALLTHIYNTLSPPFHTPMIIIAQPAWTAGDRERLTQFVFEKFKTPAFCLMDSALAVCYAYNTPNATVIDNPICEILPPGTPLPKDNGPESASQGLAKQLPSTTPGMGPDMPRNLGGGEKEDDEGVLDVASIVSKGNASEFIAKREKEKAEKAASRKGQAAESAAARQARLPNSKKAKATFHYEGPVKPESAQTQTVRQKKDIEVGIERLMAATPLESCADERCGYGILETLAAQIHHTILSVPEASSRSSLWDSLVILGNGSKIKATGANTPAQPQNPGPFLHPAAHGVNPLLVAATHSNNPGTPNNLNSNAALSADPNMLPYHKSTGHSQTPTGIKLLKPPEYFPEWKEQGSGGASGPLTGTNSPANPDANSGNSATGVASGSNNVGMEEATFLGAQVAAKVIFIVDQGASKGAGGVRIPCVDGDALAFPSANMPKSTKTAAPERRHIPLADEIASSGHLRTKSGKRKSRSEDETQDDHYLDSKSSKKILQIGRDLADEDAAETRAAAEAAGIDLKTKAAFDFESRLAGEDSDFEDEEDAAQYDDAQWEDEGEVEEVEVDPNDLDMFHKFLPRDEEDPIFHPREGDMGGNGESTNLADLILEKIAAHEAGQSTEPLVLGGGAPEDAIEIPAKALEVYDKYAAPWMQQ</sequence>
<feature type="region of interest" description="Disordered" evidence="3">
    <location>
        <begin position="234"/>
        <end position="276"/>
    </location>
</feature>
<dbReference type="Gene3D" id="3.90.640.60">
    <property type="match status" value="1"/>
</dbReference>
<dbReference type="GeneID" id="9223046"/>
<feature type="compositionally biased region" description="Low complexity" evidence="3">
    <location>
        <begin position="310"/>
        <end position="324"/>
    </location>
</feature>
<dbReference type="PANTHER" id="PTHR12821">
    <property type="entry name" value="BYSTIN"/>
    <property type="match status" value="1"/>
</dbReference>
<comment type="similarity">
    <text evidence="2">Belongs to the actin family.</text>
</comment>
<dbReference type="SMART" id="SM00268">
    <property type="entry name" value="ACTIN"/>
    <property type="match status" value="1"/>
</dbReference>